<feature type="compositionally biased region" description="Basic and acidic residues" evidence="1">
    <location>
        <begin position="165"/>
        <end position="176"/>
    </location>
</feature>
<dbReference type="EMBL" id="CP014503">
    <property type="protein sequence ID" value="ANB15416.1"/>
    <property type="molecule type" value="Genomic_DNA"/>
</dbReference>
<evidence type="ECO:0000313" key="3">
    <source>
        <dbReference type="Proteomes" id="UP000189580"/>
    </source>
</evidence>
<feature type="region of interest" description="Disordered" evidence="1">
    <location>
        <begin position="559"/>
        <end position="606"/>
    </location>
</feature>
<feature type="compositionally biased region" description="Polar residues" evidence="1">
    <location>
        <begin position="505"/>
        <end position="515"/>
    </location>
</feature>
<dbReference type="PANTHER" id="PTHR13265">
    <property type="entry name" value="THO COMPLEX SUBUNIT 1"/>
    <property type="match status" value="1"/>
</dbReference>
<dbReference type="AlphaFoldDB" id="A0A167FKJ9"/>
<dbReference type="Pfam" id="PF11957">
    <property type="entry name" value="efThoc1"/>
    <property type="match status" value="1"/>
</dbReference>
<feature type="region of interest" description="Disordered" evidence="1">
    <location>
        <begin position="478"/>
        <end position="515"/>
    </location>
</feature>
<feature type="region of interest" description="Disordered" evidence="1">
    <location>
        <begin position="165"/>
        <end position="199"/>
    </location>
</feature>
<dbReference type="OrthoDB" id="10257415at2759"/>
<dbReference type="GeneID" id="30035022"/>
<protein>
    <submittedName>
        <fullName evidence="2">Uncharacterized protein</fullName>
    </submittedName>
</protein>
<name>A0A167FKJ9_9ASCO</name>
<feature type="compositionally biased region" description="Low complexity" evidence="1">
    <location>
        <begin position="102"/>
        <end position="118"/>
    </location>
</feature>
<dbReference type="InterPro" id="IPR021861">
    <property type="entry name" value="THO_THOC1"/>
</dbReference>
<dbReference type="KEGG" id="slb:AWJ20_3043"/>
<dbReference type="GO" id="GO:0006406">
    <property type="term" value="P:mRNA export from nucleus"/>
    <property type="evidence" value="ECO:0007669"/>
    <property type="project" value="TreeGrafter"/>
</dbReference>
<accession>A0A167FKJ9</accession>
<proteinExistence type="predicted"/>
<reference evidence="2 3" key="1">
    <citation type="submission" date="2016-02" db="EMBL/GenBank/DDBJ databases">
        <title>Complete genome sequence and transcriptome regulation of the pentose utilising yeast Sugiyamaella lignohabitans.</title>
        <authorList>
            <person name="Bellasio M."/>
            <person name="Peymann A."/>
            <person name="Valli M."/>
            <person name="Sipitzky M."/>
            <person name="Graf A."/>
            <person name="Sauer M."/>
            <person name="Marx H."/>
            <person name="Mattanovich D."/>
        </authorList>
    </citation>
    <scope>NUCLEOTIDE SEQUENCE [LARGE SCALE GENOMIC DNA]</scope>
    <source>
        <strain evidence="2 3">CBS 10342</strain>
    </source>
</reference>
<keyword evidence="3" id="KW-1185">Reference proteome</keyword>
<dbReference type="GO" id="GO:0000445">
    <property type="term" value="C:THO complex part of transcription export complex"/>
    <property type="evidence" value="ECO:0007669"/>
    <property type="project" value="TreeGrafter"/>
</dbReference>
<evidence type="ECO:0000256" key="1">
    <source>
        <dbReference type="SAM" id="MobiDB-lite"/>
    </source>
</evidence>
<feature type="compositionally biased region" description="Polar residues" evidence="1">
    <location>
        <begin position="89"/>
        <end position="101"/>
    </location>
</feature>
<dbReference type="Proteomes" id="UP000189580">
    <property type="component" value="Chromosome b"/>
</dbReference>
<gene>
    <name evidence="2" type="ORF">AWJ20_3043</name>
</gene>
<dbReference type="PANTHER" id="PTHR13265:SF0">
    <property type="entry name" value="HPR1"/>
    <property type="match status" value="1"/>
</dbReference>
<sequence length="606" mass="67777">MFLARAFPLNEKSGLNMRGTFNVENVTIYESAPPAVPNSLESLSMEVDENQQEETIKETEEGQLVTGDPSTAPGEADKTAPSGDEVNPSIPSHIQESTLDMPSSTPSTPIPSVLSTPSPEDTNYSDFWSLQSILSNPTILFTNEKEMSPFKRKVKKVMALFLATDEKSHTSHDPKRTRNGSQHEQATTHKKPISPSNLSMESEKAFVPKWLTKRDLFELQLKDAAFRRSFLVQLYIISDFLLGQSSRAKEFWNSLPASNRSVMFPYVLKGSERKYFSDLNQTIKQLISDGSSKSDLNNLFEKTLTTTIFRDHNWQYWKLRNCPSFEKPSLDESLYRDISEKFTSKQQPRKKYWFSMGTAALSKAWKIETGLDKLKDPERYVIPSAVEYYEKIKKLRNPDSSDDLDNQKDKEENLSSLTWRGLRAARDHGMWSKFSQVTKERGFSGLFGEPDSHDQGSELTRASLTPDFIPSAIKEDEQQTVVDNDEPSSKITDSTEGLTAVDDASANSTEESTTGLSVLPIPEIVSTTPLGAEDGAGTLVSSEKNVVTESTTAIVEISVEGALKRTEPDGQPDTSNVPEPNDDSDINEPPKKRRRSSRTSAKHNED</sequence>
<feature type="region of interest" description="Disordered" evidence="1">
    <location>
        <begin position="33"/>
        <end position="118"/>
    </location>
</feature>
<organism evidence="2 3">
    <name type="scientific">Sugiyamaella lignohabitans</name>
    <dbReference type="NCBI Taxonomy" id="796027"/>
    <lineage>
        <taxon>Eukaryota</taxon>
        <taxon>Fungi</taxon>
        <taxon>Dikarya</taxon>
        <taxon>Ascomycota</taxon>
        <taxon>Saccharomycotina</taxon>
        <taxon>Dipodascomycetes</taxon>
        <taxon>Dipodascales</taxon>
        <taxon>Trichomonascaceae</taxon>
        <taxon>Sugiyamaella</taxon>
    </lineage>
</organism>
<evidence type="ECO:0000313" key="2">
    <source>
        <dbReference type="EMBL" id="ANB15416.1"/>
    </source>
</evidence>
<feature type="compositionally biased region" description="Basic residues" evidence="1">
    <location>
        <begin position="591"/>
        <end position="606"/>
    </location>
</feature>
<dbReference type="RefSeq" id="XP_018737893.1">
    <property type="nucleotide sequence ID" value="XM_018880035.1"/>
</dbReference>